<feature type="domain" description="HTH araC/xylS-type" evidence="8">
    <location>
        <begin position="107"/>
        <end position="189"/>
    </location>
</feature>
<gene>
    <name evidence="9" type="ORF">SAMN05216505_10259</name>
</gene>
<dbReference type="GO" id="GO:0006281">
    <property type="term" value="P:DNA repair"/>
    <property type="evidence" value="ECO:0007669"/>
    <property type="project" value="InterPro"/>
</dbReference>
<dbReference type="PROSITE" id="PS01124">
    <property type="entry name" value="HTH_ARAC_FAMILY_2"/>
    <property type="match status" value="1"/>
</dbReference>
<dbReference type="EMBL" id="FMZK01000002">
    <property type="protein sequence ID" value="SDC40911.1"/>
    <property type="molecule type" value="Genomic_DNA"/>
</dbReference>
<dbReference type="PANTHER" id="PTHR46796">
    <property type="entry name" value="HTH-TYPE TRANSCRIPTIONAL ACTIVATOR RHAS-RELATED"/>
    <property type="match status" value="1"/>
</dbReference>
<dbReference type="InterPro" id="IPR009057">
    <property type="entry name" value="Homeodomain-like_sf"/>
</dbReference>
<evidence type="ECO:0000256" key="3">
    <source>
        <dbReference type="ARBA" id="ARBA00023015"/>
    </source>
</evidence>
<evidence type="ECO:0000259" key="8">
    <source>
        <dbReference type="PROSITE" id="PS01124"/>
    </source>
</evidence>
<dbReference type="SUPFAM" id="SSF57884">
    <property type="entry name" value="Ada DNA repair protein, N-terminal domain (N-Ada 10)"/>
    <property type="match status" value="1"/>
</dbReference>
<dbReference type="Gene3D" id="1.10.10.60">
    <property type="entry name" value="Homeodomain-like"/>
    <property type="match status" value="1"/>
</dbReference>
<dbReference type="GO" id="GO:0032259">
    <property type="term" value="P:methylation"/>
    <property type="evidence" value="ECO:0007669"/>
    <property type="project" value="UniProtKB-KW"/>
</dbReference>
<dbReference type="InterPro" id="IPR004026">
    <property type="entry name" value="Ada_DNA_repair_Zn-bd"/>
</dbReference>
<dbReference type="Pfam" id="PF12833">
    <property type="entry name" value="HTH_18"/>
    <property type="match status" value="1"/>
</dbReference>
<dbReference type="GO" id="GO:0043565">
    <property type="term" value="F:sequence-specific DNA binding"/>
    <property type="evidence" value="ECO:0007669"/>
    <property type="project" value="InterPro"/>
</dbReference>
<keyword evidence="5" id="KW-0010">Activator</keyword>
<dbReference type="InterPro" id="IPR035451">
    <property type="entry name" value="Ada-like_dom_sf"/>
</dbReference>
<dbReference type="Gene3D" id="3.40.10.10">
    <property type="entry name" value="DNA Methylphosphotriester Repair Domain"/>
    <property type="match status" value="1"/>
</dbReference>
<dbReference type="GO" id="GO:0003700">
    <property type="term" value="F:DNA-binding transcription factor activity"/>
    <property type="evidence" value="ECO:0007669"/>
    <property type="project" value="InterPro"/>
</dbReference>
<dbReference type="Proteomes" id="UP000182100">
    <property type="component" value="Unassembled WGS sequence"/>
</dbReference>
<keyword evidence="3" id="KW-0805">Transcription regulation</keyword>
<feature type="compositionally biased region" description="Pro residues" evidence="7">
    <location>
        <begin position="298"/>
        <end position="312"/>
    </location>
</feature>
<keyword evidence="9" id="KW-0808">Transferase</keyword>
<evidence type="ECO:0000256" key="6">
    <source>
        <dbReference type="ARBA" id="ARBA00023163"/>
    </source>
</evidence>
<dbReference type="AlphaFoldDB" id="A0A1G6LCH6"/>
<dbReference type="SUPFAM" id="SSF53155">
    <property type="entry name" value="Methylated DNA-protein cysteine methyltransferase domain"/>
    <property type="match status" value="1"/>
</dbReference>
<organism evidence="9 10">
    <name type="scientific">Streptomyces prasinopilosus</name>
    <dbReference type="NCBI Taxonomy" id="67344"/>
    <lineage>
        <taxon>Bacteria</taxon>
        <taxon>Bacillati</taxon>
        <taxon>Actinomycetota</taxon>
        <taxon>Actinomycetes</taxon>
        <taxon>Kitasatosporales</taxon>
        <taxon>Streptomycetaceae</taxon>
        <taxon>Streptomyces</taxon>
    </lineage>
</organism>
<dbReference type="InterPro" id="IPR050204">
    <property type="entry name" value="AraC_XylS_family_regulators"/>
</dbReference>
<dbReference type="GO" id="GO:0003908">
    <property type="term" value="F:methylated-DNA-[protein]-cysteine S-methyltransferase activity"/>
    <property type="evidence" value="ECO:0007669"/>
    <property type="project" value="InterPro"/>
</dbReference>
<dbReference type="GO" id="GO:0008270">
    <property type="term" value="F:zinc ion binding"/>
    <property type="evidence" value="ECO:0007669"/>
    <property type="project" value="InterPro"/>
</dbReference>
<reference evidence="10" key="1">
    <citation type="submission" date="2016-10" db="EMBL/GenBank/DDBJ databases">
        <authorList>
            <person name="Varghese N."/>
            <person name="Submissions S."/>
        </authorList>
    </citation>
    <scope>NUCLEOTIDE SEQUENCE [LARGE SCALE GENOMIC DNA]</scope>
    <source>
        <strain evidence="10">CGMCC 4.3504</strain>
    </source>
</reference>
<dbReference type="SMART" id="SM00342">
    <property type="entry name" value="HTH_ARAC"/>
    <property type="match status" value="1"/>
</dbReference>
<evidence type="ECO:0000313" key="10">
    <source>
        <dbReference type="Proteomes" id="UP000182100"/>
    </source>
</evidence>
<keyword evidence="4" id="KW-0238">DNA-binding</keyword>
<evidence type="ECO:0000256" key="2">
    <source>
        <dbReference type="ARBA" id="ARBA00022603"/>
    </source>
</evidence>
<protein>
    <submittedName>
        <fullName evidence="9">AraC family transcriptional regulator, regulatory protein of adaptative response / methylated-DNA-[protein]-cysteine methyltransferase</fullName>
    </submittedName>
</protein>
<keyword evidence="10" id="KW-1185">Reference proteome</keyword>
<dbReference type="RefSeq" id="WP_074993831.1">
    <property type="nucleotide sequence ID" value="NZ_FMZK01000002.1"/>
</dbReference>
<keyword evidence="6" id="KW-0804">Transcription</keyword>
<accession>A0A1G6LCH6</accession>
<feature type="region of interest" description="Disordered" evidence="7">
    <location>
        <begin position="290"/>
        <end position="312"/>
    </location>
</feature>
<proteinExistence type="predicted"/>
<dbReference type="STRING" id="67344.SAMN05216505_10259"/>
<keyword evidence="2 9" id="KW-0489">Methyltransferase</keyword>
<dbReference type="SUPFAM" id="SSF46689">
    <property type="entry name" value="Homeodomain-like"/>
    <property type="match status" value="1"/>
</dbReference>
<comment type="cofactor">
    <cofactor evidence="1">
        <name>Zn(2+)</name>
        <dbReference type="ChEBI" id="CHEBI:29105"/>
    </cofactor>
</comment>
<evidence type="ECO:0000256" key="5">
    <source>
        <dbReference type="ARBA" id="ARBA00023159"/>
    </source>
</evidence>
<dbReference type="Gene3D" id="3.30.160.70">
    <property type="entry name" value="Methylated DNA-protein cysteine methyltransferase domain"/>
    <property type="match status" value="1"/>
</dbReference>
<name>A0A1G6LCH6_9ACTN</name>
<sequence>MTVTTTAATLYTCDETRWQAVRDRDARADGHFCYVVTTTGVYSRPSCTVRLALRENVRFFPTPEDARAEGYRPCRRCCPDDSGRHAAAAEAVARACGIIDEAPLPPSLDELARKVGYSRFHFHRLFKSFTGITPHAYLAAARARRVREALPLSGTIADAVYSSGFGSGGHFYAAAPEILGMTPKAYRAGGDGTDIRYTVAGSSLGPVLVAVTDKGVCGVLTGDEGPALLLRLRTMFRQARLVPADEDFAAAVDVAVREAEPPQLGRELPLRIRRSAFAVRMRRTVPTVVVPAGQPGPGRGPRPGVPVCTPPA</sequence>
<evidence type="ECO:0000313" key="9">
    <source>
        <dbReference type="EMBL" id="SDC40911.1"/>
    </source>
</evidence>
<dbReference type="InterPro" id="IPR018060">
    <property type="entry name" value="HTH_AraC"/>
</dbReference>
<dbReference type="Pfam" id="PF02805">
    <property type="entry name" value="Ada_Zn_binding"/>
    <property type="match status" value="1"/>
</dbReference>
<evidence type="ECO:0000256" key="1">
    <source>
        <dbReference type="ARBA" id="ARBA00001947"/>
    </source>
</evidence>
<evidence type="ECO:0000256" key="4">
    <source>
        <dbReference type="ARBA" id="ARBA00023125"/>
    </source>
</evidence>
<dbReference type="InterPro" id="IPR036631">
    <property type="entry name" value="MGMT_N_sf"/>
</dbReference>
<evidence type="ECO:0000256" key="7">
    <source>
        <dbReference type="SAM" id="MobiDB-lite"/>
    </source>
</evidence>
<dbReference type="PANTHER" id="PTHR46796:SF2">
    <property type="entry name" value="TRANSCRIPTIONAL REGULATORY PROTEIN"/>
    <property type="match status" value="1"/>
</dbReference>